<evidence type="ECO:0000313" key="6">
    <source>
        <dbReference type="EMBL" id="MCL1123111.1"/>
    </source>
</evidence>
<evidence type="ECO:0000256" key="1">
    <source>
        <dbReference type="ARBA" id="ARBA00004496"/>
    </source>
</evidence>
<name>A0ABT0L7H2_9GAMM</name>
<keyword evidence="4" id="KW-0963">Cytoplasm</keyword>
<dbReference type="InterPro" id="IPR036714">
    <property type="entry name" value="SDH_sf"/>
</dbReference>
<evidence type="ECO:0000256" key="2">
    <source>
        <dbReference type="ARBA" id="ARBA00008571"/>
    </source>
</evidence>
<dbReference type="PANTHER" id="PTHR39585">
    <property type="entry name" value="FAD ASSEMBLY FACTOR SDHE"/>
    <property type="match status" value="1"/>
</dbReference>
<evidence type="ECO:0000313" key="7">
    <source>
        <dbReference type="Proteomes" id="UP001203423"/>
    </source>
</evidence>
<dbReference type="InterPro" id="IPR005631">
    <property type="entry name" value="SDH"/>
</dbReference>
<accession>A0ABT0L7H2</accession>
<proteinExistence type="inferred from homology"/>
<dbReference type="RefSeq" id="WP_248938454.1">
    <property type="nucleotide sequence ID" value="NZ_JAKIKS010000002.1"/>
</dbReference>
<dbReference type="Proteomes" id="UP001203423">
    <property type="component" value="Unassembled WGS sequence"/>
</dbReference>
<reference evidence="6 7" key="1">
    <citation type="submission" date="2022-01" db="EMBL/GenBank/DDBJ databases">
        <title>Whole genome-based taxonomy of the Shewanellaceae.</title>
        <authorList>
            <person name="Martin-Rodriguez A.J."/>
        </authorList>
    </citation>
    <scope>NUCLEOTIDE SEQUENCE [LARGE SCALE GENOMIC DNA]</scope>
    <source>
        <strain evidence="6 7">DSM 17177</strain>
    </source>
</reference>
<keyword evidence="5" id="KW-0143">Chaperone</keyword>
<evidence type="ECO:0000256" key="3">
    <source>
        <dbReference type="ARBA" id="ARBA00019418"/>
    </source>
</evidence>
<dbReference type="InterPro" id="IPR050531">
    <property type="entry name" value="SdhE_FAD_assembly_factor"/>
</dbReference>
<dbReference type="SUPFAM" id="SSF109910">
    <property type="entry name" value="YgfY-like"/>
    <property type="match status" value="1"/>
</dbReference>
<organism evidence="6 7">
    <name type="scientific">Shewanella surugensis</name>
    <dbReference type="NCBI Taxonomy" id="212020"/>
    <lineage>
        <taxon>Bacteria</taxon>
        <taxon>Pseudomonadati</taxon>
        <taxon>Pseudomonadota</taxon>
        <taxon>Gammaproteobacteria</taxon>
        <taxon>Alteromonadales</taxon>
        <taxon>Shewanellaceae</taxon>
        <taxon>Shewanella</taxon>
    </lineage>
</organism>
<dbReference type="Pfam" id="PF03937">
    <property type="entry name" value="Sdh5"/>
    <property type="match status" value="1"/>
</dbReference>
<comment type="similarity">
    <text evidence="2">Belongs to the SdhE FAD assembly factor family.</text>
</comment>
<dbReference type="PANTHER" id="PTHR39585:SF1">
    <property type="entry name" value="FAD ASSEMBLY FACTOR SDHE"/>
    <property type="match status" value="1"/>
</dbReference>
<dbReference type="EMBL" id="JAKIKS010000002">
    <property type="protein sequence ID" value="MCL1123111.1"/>
    <property type="molecule type" value="Genomic_DNA"/>
</dbReference>
<keyword evidence="7" id="KW-1185">Reference proteome</keyword>
<dbReference type="Gene3D" id="1.10.150.250">
    <property type="entry name" value="Flavinator of succinate dehydrogenase"/>
    <property type="match status" value="1"/>
</dbReference>
<comment type="caution">
    <text evidence="6">The sequence shown here is derived from an EMBL/GenBank/DDBJ whole genome shotgun (WGS) entry which is preliminary data.</text>
</comment>
<protein>
    <recommendedName>
        <fullName evidence="3">FAD assembly factor SdhE</fullName>
    </recommendedName>
</protein>
<sequence length="79" mass="9326">MKIARVRWACRRGMLELDVLFQPFVDKHYEQLSNEDKAILVRLLECEDPDLFAWFMGHEICKVSEFADMIVKVRGRNAP</sequence>
<comment type="subcellular location">
    <subcellularLocation>
        <location evidence="1">Cytoplasm</location>
    </subcellularLocation>
</comment>
<evidence type="ECO:0000256" key="5">
    <source>
        <dbReference type="ARBA" id="ARBA00023186"/>
    </source>
</evidence>
<gene>
    <name evidence="6" type="ORF">L2764_01110</name>
</gene>
<evidence type="ECO:0000256" key="4">
    <source>
        <dbReference type="ARBA" id="ARBA00022490"/>
    </source>
</evidence>